<dbReference type="HOGENOM" id="CLU_000288_125_6_1"/>
<organism evidence="3 4">
    <name type="scientific">Serendipita indica (strain DSM 11827)</name>
    <name type="common">Root endophyte fungus</name>
    <name type="synonym">Piriformospora indica</name>
    <dbReference type="NCBI Taxonomy" id="1109443"/>
    <lineage>
        <taxon>Eukaryota</taxon>
        <taxon>Fungi</taxon>
        <taxon>Dikarya</taxon>
        <taxon>Basidiomycota</taxon>
        <taxon>Agaricomycotina</taxon>
        <taxon>Agaricomycetes</taxon>
        <taxon>Sebacinales</taxon>
        <taxon>Serendipitaceae</taxon>
        <taxon>Serendipita</taxon>
    </lineage>
</organism>
<reference evidence="3 4" key="1">
    <citation type="journal article" date="2011" name="PLoS Pathog.">
        <title>Endophytic Life Strategies Decoded by Genome and Transcriptome Analyses of the Mutualistic Root Symbiont Piriformospora indica.</title>
        <authorList>
            <person name="Zuccaro A."/>
            <person name="Lahrmann U."/>
            <person name="Guldener U."/>
            <person name="Langen G."/>
            <person name="Pfiffi S."/>
            <person name="Biedenkopf D."/>
            <person name="Wong P."/>
            <person name="Samans B."/>
            <person name="Grimm C."/>
            <person name="Basiewicz M."/>
            <person name="Murat C."/>
            <person name="Martin F."/>
            <person name="Kogel K.H."/>
        </authorList>
    </citation>
    <scope>NUCLEOTIDE SEQUENCE [LARGE SCALE GENOMIC DNA]</scope>
    <source>
        <strain evidence="3 4">DSM 11827</strain>
    </source>
</reference>
<dbReference type="SUPFAM" id="SSF48452">
    <property type="entry name" value="TPR-like"/>
    <property type="match status" value="3"/>
</dbReference>
<dbReference type="InterPro" id="IPR016035">
    <property type="entry name" value="Acyl_Trfase/lysoPLipase"/>
</dbReference>
<dbReference type="eggNOG" id="KOG1840">
    <property type="taxonomic scope" value="Eukaryota"/>
</dbReference>
<dbReference type="Gene3D" id="1.25.40.10">
    <property type="entry name" value="Tetratricopeptide repeat domain"/>
    <property type="match status" value="3"/>
</dbReference>
<dbReference type="SMART" id="SM00028">
    <property type="entry name" value="TPR"/>
    <property type="match status" value="5"/>
</dbReference>
<dbReference type="EMBL" id="CAFZ01000224">
    <property type="protein sequence ID" value="CCA73429.1"/>
    <property type="molecule type" value="Genomic_DNA"/>
</dbReference>
<dbReference type="SUPFAM" id="SSF52540">
    <property type="entry name" value="P-loop containing nucleoside triphosphate hydrolases"/>
    <property type="match status" value="1"/>
</dbReference>
<dbReference type="Gene3D" id="3.40.50.300">
    <property type="entry name" value="P-loop containing nucleotide triphosphate hydrolases"/>
    <property type="match status" value="1"/>
</dbReference>
<dbReference type="GO" id="GO:0043531">
    <property type="term" value="F:ADP binding"/>
    <property type="evidence" value="ECO:0007669"/>
    <property type="project" value="InterPro"/>
</dbReference>
<dbReference type="PANTHER" id="PTHR45641:SF19">
    <property type="entry name" value="NEPHROCYSTIN-3"/>
    <property type="match status" value="1"/>
</dbReference>
<evidence type="ECO:0000313" key="4">
    <source>
        <dbReference type="Proteomes" id="UP000007148"/>
    </source>
</evidence>
<dbReference type="OrthoDB" id="630895at2759"/>
<dbReference type="InterPro" id="IPR027417">
    <property type="entry name" value="P-loop_NTPase"/>
</dbReference>
<evidence type="ECO:0000256" key="1">
    <source>
        <dbReference type="ARBA" id="ARBA00022737"/>
    </source>
</evidence>
<keyword evidence="4" id="KW-1185">Reference proteome</keyword>
<name>G4TQ37_SERID</name>
<gene>
    <name evidence="3" type="ORF">PIIN_07383</name>
</gene>
<dbReference type="Gene3D" id="3.40.1090.10">
    <property type="entry name" value="Cytosolic phospholipase A2 catalytic domain"/>
    <property type="match status" value="1"/>
</dbReference>
<dbReference type="InterPro" id="IPR019734">
    <property type="entry name" value="TPR_rpt"/>
</dbReference>
<protein>
    <submittedName>
        <fullName evidence="3">Uncharacterized protein</fullName>
    </submittedName>
</protein>
<dbReference type="Pfam" id="PF13374">
    <property type="entry name" value="TPR_10"/>
    <property type="match status" value="1"/>
</dbReference>
<keyword evidence="1" id="KW-0677">Repeat</keyword>
<evidence type="ECO:0000256" key="2">
    <source>
        <dbReference type="ARBA" id="ARBA00022803"/>
    </source>
</evidence>
<dbReference type="InterPro" id="IPR011990">
    <property type="entry name" value="TPR-like_helical_dom_sf"/>
</dbReference>
<proteinExistence type="predicted"/>
<evidence type="ECO:0000313" key="3">
    <source>
        <dbReference type="EMBL" id="CCA73429.1"/>
    </source>
</evidence>
<dbReference type="STRING" id="1109443.G4TQ37"/>
<keyword evidence="2" id="KW-0802">TPR repeat</keyword>
<comment type="caution">
    <text evidence="3">The sequence shown here is derived from an EMBL/GenBank/DDBJ whole genome shotgun (WGS) entry which is preliminary data.</text>
</comment>
<sequence>MSQPTNISEDIRILSLDGGDGRCISQLYILREYMHRINHDLDHEALPKDHFHLITAVGPAGSIAVFLGILKMSVEDSIAAFARVCQEVYPLEDMDAISRSTKLRNALASILDEQNVEPSVLLSQAGGTNICLGYSSTSSMATWRAFRNYPIHQYSYDPSLIDAICACWATAGLFQSVIVGNEAERNEIVSAEATYPNPAVQAIQEASQLYGLDRHVGLLLSLGSGVSSRLVPGAKENLLQIETTSRELERRLGTTGIYSRLSVVPSLAVATEMSEEIIGIFCAHTSDYLQHPVTDRLLDQMVRTRDRGSRFTLKGISETTAPPKVSMAGLPPLSPYFVQREVPMNHMDVALLGSEEEMRQRVSIITGMGGSGKTQIVIAWARLHAERFQHILFIDASSEKSVETDLVTRLKCADRSFQGSDLNSALQALAEPNEVLTAYWCLILDNADDPDLDIGSLLPACDHGTIIITSRNAQLESISPKDHFKLASMTKDEACHALLTSALAPTGRPTLYQRELAMAIVEEFEYLPIAVIQAGCYIRKHQCLDTYLNRLTTSRPMLLKLTTAQRDKLRYKHSVYAAFDTTLSSLSERALGLLSILCFFHYTGFPRSVISLAGSKDFSHEEYKLMDRGPDFEESINLLRQLMVPNEKFEELELDLIIEELQQSSLITIVSIYSDNHLRFHPLLHAWAYDRQSDEERRRNKAAALRLLTCVVDDNDGVDIERQLFSHARHFIAEINSLHVNDRGALAELLEPGDTSERYVAIWEGVYQTVRAAYGDLDLRSSEALLHLAEAQIGVYNYERMEQLSRTVLDTRLSLGEPRTAFTARAMCSVAQSLDLQDTRLEEIVNLFRTAYEIRREVLGSTHIDTQRTMLCLAENLIKGRRGYDEACIILEKIMDIRTKLYGSLHAWTLETTKALLDCYADMDEKKEQLNNLLETCSKIDTNTRVGDTSILAFQAHVYELQGKYQQAERAYWELLEAGSQIYGHLSARNLATVLKLAYLLRKLDKKAELESLLRQYAKIGEGLKGSGQYELVFIMRMLGSCLISQRRYDEARAILSAALEKVIERFGRLHSFTTDTRERLAYCYYHQGDYSHAESLFRENVSNSKEALGREDASQISSLLCVARCVYEQKRYEESEELWHDVYLRRKATLGPNHPAVCTDLCWVVQCLQMRGLYHLAVPPIAEVMEIHRTMDGGDKGEIVTAHRRVAEVLARQEMLDEAEEAFRTHIKLAKELHRGAGREYALELGNLAKFLFDRGRYEESKIIREDQLRLWKELQNKEEQEFIAQKLQQIEVALQSHLSVNA</sequence>
<dbReference type="PANTHER" id="PTHR45641">
    <property type="entry name" value="TETRATRICOPEPTIDE REPEAT PROTEIN (AFU_ORTHOLOGUE AFUA_6G03870)"/>
    <property type="match status" value="1"/>
</dbReference>
<dbReference type="Pfam" id="PF13424">
    <property type="entry name" value="TPR_12"/>
    <property type="match status" value="1"/>
</dbReference>
<accession>G4TQ37</accession>
<dbReference type="InParanoid" id="G4TQ37"/>
<dbReference type="Proteomes" id="UP000007148">
    <property type="component" value="Unassembled WGS sequence"/>
</dbReference>
<dbReference type="SUPFAM" id="SSF52151">
    <property type="entry name" value="FabD/lysophospholipase-like"/>
    <property type="match status" value="1"/>
</dbReference>